<dbReference type="InterPro" id="IPR001646">
    <property type="entry name" value="5peptide_repeat"/>
</dbReference>
<evidence type="ECO:0000313" key="2">
    <source>
        <dbReference type="Proteomes" id="UP000255505"/>
    </source>
</evidence>
<sequence>MSDNLPGKLGNLEEVTSIPVEKRPRKELLQGNREVITDYYINDPIENERKDYAFKVYVRLNARKQIIRNVSFQHSIFDACYINNCTFDSCDFTGCRFIGCNFHQSAFFGCDFRYAVFERCQIDDDILQREAPREENLKMRFARSLRMNFQQVGDAKGVNRAISLELDATASYLKKSWSSSETYYREKYTGWKRLPQFLKWVEFKLLDLIWGNGENTLKLLRTILIIHLFIAIYDTFQFGNPWNLRNYLASLAASPGVFFGIVSPHPYPVWISSAIAAARLIAFGSSQQFS</sequence>
<dbReference type="Gene3D" id="2.160.20.80">
    <property type="entry name" value="E3 ubiquitin-protein ligase SopA"/>
    <property type="match status" value="1"/>
</dbReference>
<organism evidence="1 2">
    <name type="scientific">Cupriavidus taiwanensis</name>
    <dbReference type="NCBI Taxonomy" id="164546"/>
    <lineage>
        <taxon>Bacteria</taxon>
        <taxon>Pseudomonadati</taxon>
        <taxon>Pseudomonadota</taxon>
        <taxon>Betaproteobacteria</taxon>
        <taxon>Burkholderiales</taxon>
        <taxon>Burkholderiaceae</taxon>
        <taxon>Cupriavidus</taxon>
    </lineage>
</organism>
<dbReference type="AlphaFoldDB" id="A0A375I8S9"/>
<accession>A0A375I8S9</accession>
<protein>
    <submittedName>
        <fullName evidence="1">Low-complexity protein</fullName>
    </submittedName>
</protein>
<dbReference type="Proteomes" id="UP000255505">
    <property type="component" value="Chromosome I"/>
</dbReference>
<dbReference type="EMBL" id="LT991976">
    <property type="protein sequence ID" value="SPK71027.1"/>
    <property type="molecule type" value="Genomic_DNA"/>
</dbReference>
<dbReference type="Pfam" id="PF13599">
    <property type="entry name" value="Pentapeptide_4"/>
    <property type="match status" value="1"/>
</dbReference>
<evidence type="ECO:0000313" key="1">
    <source>
        <dbReference type="EMBL" id="SPK71027.1"/>
    </source>
</evidence>
<dbReference type="SUPFAM" id="SSF141571">
    <property type="entry name" value="Pentapeptide repeat-like"/>
    <property type="match status" value="1"/>
</dbReference>
<proteinExistence type="predicted"/>
<gene>
    <name evidence="1" type="ORF">CT19425_30251</name>
</gene>
<name>A0A375I8S9_9BURK</name>
<dbReference type="RefSeq" id="WP_231942393.1">
    <property type="nucleotide sequence ID" value="NZ_LT991976.1"/>
</dbReference>
<reference evidence="1 2" key="1">
    <citation type="submission" date="2018-01" db="EMBL/GenBank/DDBJ databases">
        <authorList>
            <person name="Gaut B.S."/>
            <person name="Morton B.R."/>
            <person name="Clegg M.T."/>
            <person name="Duvall M.R."/>
        </authorList>
    </citation>
    <scope>NUCLEOTIDE SEQUENCE [LARGE SCALE GENOMIC DNA]</scope>
    <source>
        <strain evidence="1">Cupriavidus taiwanensis LMG 19425</strain>
    </source>
</reference>